<dbReference type="Proteomes" id="UP000321832">
    <property type="component" value="Unassembled WGS sequence"/>
</dbReference>
<protein>
    <submittedName>
        <fullName evidence="3">Cytochrome c3 family protein</fullName>
    </submittedName>
</protein>
<name>A0A5C6U6B8_9BURK</name>
<evidence type="ECO:0000256" key="1">
    <source>
        <dbReference type="ARBA" id="ARBA00022729"/>
    </source>
</evidence>
<dbReference type="EMBL" id="VOPW01000001">
    <property type="protein sequence ID" value="TXC67325.1"/>
    <property type="molecule type" value="Genomic_DNA"/>
</dbReference>
<reference evidence="3 4" key="1">
    <citation type="submission" date="2019-08" db="EMBL/GenBank/DDBJ databases">
        <authorList>
            <person name="Khan S.A."/>
            <person name="Jeon C.O."/>
            <person name="Jeong S.E."/>
        </authorList>
    </citation>
    <scope>NUCLEOTIDE SEQUENCE [LARGE SCALE GENOMIC DNA]</scope>
    <source>
        <strain evidence="4">IMCC1728</strain>
    </source>
</reference>
<keyword evidence="1 2" id="KW-0732">Signal</keyword>
<evidence type="ECO:0000256" key="2">
    <source>
        <dbReference type="SAM" id="SignalP"/>
    </source>
</evidence>
<dbReference type="CDD" id="cd08168">
    <property type="entry name" value="Cytochrom_C3"/>
    <property type="match status" value="1"/>
</dbReference>
<dbReference type="AlphaFoldDB" id="A0A5C6U6B8"/>
<dbReference type="Gene3D" id="3.90.10.10">
    <property type="entry name" value="Cytochrome C3"/>
    <property type="match status" value="7"/>
</dbReference>
<gene>
    <name evidence="3" type="ORF">FSC37_21390</name>
</gene>
<dbReference type="InterPro" id="IPR036280">
    <property type="entry name" value="Multihaem_cyt_sf"/>
</dbReference>
<sequence>MGPWTHPLHRLALVALAWLLAALVAPAWAQSIESVLSPGKLIQGHAKWDEDCKACHVKFDRAAQDRLCMDCHKDIGADVRAKAGYHGRLKPQACNECHTDHKGRSAKIGAFDAKRFDHAQTDYLLRGKHVQTDCAKCHDAGKKWREAPSECNACHRKDDVHKGSLGPKCADCHTENNWKEAKFDHSKTRFALEGKHVDTKCGDCHRNKADYKDTPRTCIGCHRKDDDGAKGHKGQFGEKCESCHNAKAWKPATFNHDIDTRYVLKGKHRSAKCGDCHTGPLYKTKTATDCFSCHKKDDKHEGSLGKDCGACHTERDWKEKAKFDHDKTDFPLKGKHDEIKCDACHKSKLFKEAPKTCIGCHKKDDKHEATLGEACGDCHGERDWKTTKGRFDHDKTKFQLRNAHAAPKVKCDACHKDLKSFRKTATECVACHLKDDKHEAQLGRQCESCHTDRDWKVPGYDHNKTRYPLLGKHMKVACKDCHATPRYRDAPRDCYACHKKEDKHKLVFGTTCDSCHNARGWVIWDFDHDKRSRYRLEGKHRKVACEACHVKPAPAGKAFAALPSDCLSCHRKDDVHDGSFGMRCEQCHVADDWKKVSTRGLRSSAPPDRSRWLGWLQ</sequence>
<dbReference type="PANTHER" id="PTHR35038">
    <property type="entry name" value="DISSIMILATORY SULFITE REDUCTASE SIRA"/>
    <property type="match status" value="1"/>
</dbReference>
<organism evidence="3 4">
    <name type="scientific">Piscinibacter aquaticus</name>
    <dbReference type="NCBI Taxonomy" id="392597"/>
    <lineage>
        <taxon>Bacteria</taxon>
        <taxon>Pseudomonadati</taxon>
        <taxon>Pseudomonadota</taxon>
        <taxon>Betaproteobacteria</taxon>
        <taxon>Burkholderiales</taxon>
        <taxon>Sphaerotilaceae</taxon>
        <taxon>Piscinibacter</taxon>
    </lineage>
</organism>
<evidence type="ECO:0000313" key="4">
    <source>
        <dbReference type="Proteomes" id="UP000321832"/>
    </source>
</evidence>
<comment type="caution">
    <text evidence="3">The sequence shown here is derived from an EMBL/GenBank/DDBJ whole genome shotgun (WGS) entry which is preliminary data.</text>
</comment>
<accession>A0A5C6U6B8</accession>
<keyword evidence="4" id="KW-1185">Reference proteome</keyword>
<dbReference type="GO" id="GO:0016491">
    <property type="term" value="F:oxidoreductase activity"/>
    <property type="evidence" value="ECO:0007669"/>
    <property type="project" value="TreeGrafter"/>
</dbReference>
<evidence type="ECO:0000313" key="3">
    <source>
        <dbReference type="EMBL" id="TXC67325.1"/>
    </source>
</evidence>
<dbReference type="PANTHER" id="PTHR35038:SF6">
    <property type="entry name" value="SURFACE LOCALIZED DECAHEME CYTOCHROME C LIPOPROTEIN"/>
    <property type="match status" value="1"/>
</dbReference>
<dbReference type="SUPFAM" id="SSF48695">
    <property type="entry name" value="Multiheme cytochromes"/>
    <property type="match status" value="3"/>
</dbReference>
<feature type="signal peptide" evidence="2">
    <location>
        <begin position="1"/>
        <end position="29"/>
    </location>
</feature>
<dbReference type="InterPro" id="IPR051829">
    <property type="entry name" value="Multiheme_Cytochr_ET"/>
</dbReference>
<proteinExistence type="predicted"/>
<feature type="chain" id="PRO_5023075159" evidence="2">
    <location>
        <begin position="30"/>
        <end position="617"/>
    </location>
</feature>